<dbReference type="EMBL" id="CP017641">
    <property type="protein sequence ID" value="APZ95858.1"/>
    <property type="molecule type" value="Genomic_DNA"/>
</dbReference>
<reference evidence="2 3" key="1">
    <citation type="journal article" date="2016" name="Front. Microbiol.">
        <title>Fuerstia marisgermanicae gen. nov., sp. nov., an Unusual Member of the Phylum Planctomycetes from the German Wadden Sea.</title>
        <authorList>
            <person name="Kohn T."/>
            <person name="Heuer A."/>
            <person name="Jogler M."/>
            <person name="Vollmers J."/>
            <person name="Boedeker C."/>
            <person name="Bunk B."/>
            <person name="Rast P."/>
            <person name="Borchert D."/>
            <person name="Glockner I."/>
            <person name="Freese H.M."/>
            <person name="Klenk H.P."/>
            <person name="Overmann J."/>
            <person name="Kaster A.K."/>
            <person name="Rohde M."/>
            <person name="Wiegand S."/>
            <person name="Jogler C."/>
        </authorList>
    </citation>
    <scope>NUCLEOTIDE SEQUENCE [LARGE SCALE GENOMIC DNA]</scope>
    <source>
        <strain evidence="2 3">NH11</strain>
    </source>
</reference>
<protein>
    <submittedName>
        <fullName evidence="2">Uncharacterized protein</fullName>
    </submittedName>
</protein>
<dbReference type="STRING" id="1891926.Fuma_05521"/>
<gene>
    <name evidence="2" type="ORF">Fuma_05521</name>
</gene>
<dbReference type="KEGG" id="fmr:Fuma_05521"/>
<organism evidence="2 3">
    <name type="scientific">Fuerstiella marisgermanici</name>
    <dbReference type="NCBI Taxonomy" id="1891926"/>
    <lineage>
        <taxon>Bacteria</taxon>
        <taxon>Pseudomonadati</taxon>
        <taxon>Planctomycetota</taxon>
        <taxon>Planctomycetia</taxon>
        <taxon>Planctomycetales</taxon>
        <taxon>Planctomycetaceae</taxon>
        <taxon>Fuerstiella</taxon>
    </lineage>
</organism>
<evidence type="ECO:0000313" key="3">
    <source>
        <dbReference type="Proteomes" id="UP000187735"/>
    </source>
</evidence>
<evidence type="ECO:0000256" key="1">
    <source>
        <dbReference type="SAM" id="MobiDB-lite"/>
    </source>
</evidence>
<dbReference type="AlphaFoldDB" id="A0A1P8WP84"/>
<sequence length="221" mass="24123">MTPAIEAACAGLESQLTPIRESRVKWTAKQAGLQTDLLQLDSAFQKLERPVKQTGKKSSGQTAREVHDSPVLEAARQAIERLRMPVREKLEQIAAKVDGLRTQELPLEAAIKALKTPAKEPSKKRQKPSGSNVKQKDVIEACVKVLKEEHALKGAELEQKVRLYLKKDRGLSLLGYAMRFKEAMKTDVFAIIEDGVVVLSESVAVEENAAVAASASATVAN</sequence>
<evidence type="ECO:0000313" key="2">
    <source>
        <dbReference type="EMBL" id="APZ95858.1"/>
    </source>
</evidence>
<feature type="region of interest" description="Disordered" evidence="1">
    <location>
        <begin position="49"/>
        <end position="68"/>
    </location>
</feature>
<dbReference type="Proteomes" id="UP000187735">
    <property type="component" value="Chromosome"/>
</dbReference>
<proteinExistence type="predicted"/>
<name>A0A1P8WP84_9PLAN</name>
<keyword evidence="3" id="KW-1185">Reference proteome</keyword>
<accession>A0A1P8WP84</accession>